<reference evidence="2 3" key="1">
    <citation type="submission" date="2018-03" db="EMBL/GenBank/DDBJ databases">
        <title>Genomic Encyclopedia of Archaeal and Bacterial Type Strains, Phase II (KMG-II): from individual species to whole genera.</title>
        <authorList>
            <person name="Goeker M."/>
        </authorList>
    </citation>
    <scope>NUCLEOTIDE SEQUENCE [LARGE SCALE GENOMIC DNA]</scope>
    <source>
        <strain evidence="2 3">DSM 45211</strain>
    </source>
</reference>
<dbReference type="EMBL" id="PYGE01000028">
    <property type="protein sequence ID" value="PSK95805.1"/>
    <property type="molecule type" value="Genomic_DNA"/>
</dbReference>
<gene>
    <name evidence="2" type="ORF">CLV30_12857</name>
</gene>
<accession>A0A2P8DF04</accession>
<comment type="caution">
    <text evidence="2">The sequence shown here is derived from an EMBL/GenBank/DDBJ whole genome shotgun (WGS) entry which is preliminary data.</text>
</comment>
<dbReference type="AlphaFoldDB" id="A0A2P8DF04"/>
<protein>
    <submittedName>
        <fullName evidence="2">Uncharacterized protein</fullName>
    </submittedName>
</protein>
<name>A0A2P8DF04_9ACTN</name>
<dbReference type="RefSeq" id="WP_165358774.1">
    <property type="nucleotide sequence ID" value="NZ_PYGE01000028.1"/>
</dbReference>
<evidence type="ECO:0000256" key="1">
    <source>
        <dbReference type="SAM" id="MobiDB-lite"/>
    </source>
</evidence>
<organism evidence="2 3">
    <name type="scientific">Haloactinopolyspora alba</name>
    <dbReference type="NCBI Taxonomy" id="648780"/>
    <lineage>
        <taxon>Bacteria</taxon>
        <taxon>Bacillati</taxon>
        <taxon>Actinomycetota</taxon>
        <taxon>Actinomycetes</taxon>
        <taxon>Jiangellales</taxon>
        <taxon>Jiangellaceae</taxon>
        <taxon>Haloactinopolyspora</taxon>
    </lineage>
</organism>
<feature type="region of interest" description="Disordered" evidence="1">
    <location>
        <begin position="28"/>
        <end position="50"/>
    </location>
</feature>
<evidence type="ECO:0000313" key="3">
    <source>
        <dbReference type="Proteomes" id="UP000243528"/>
    </source>
</evidence>
<dbReference type="Proteomes" id="UP000243528">
    <property type="component" value="Unassembled WGS sequence"/>
</dbReference>
<keyword evidence="3" id="KW-1185">Reference proteome</keyword>
<proteinExistence type="predicted"/>
<evidence type="ECO:0000313" key="2">
    <source>
        <dbReference type="EMBL" id="PSK95805.1"/>
    </source>
</evidence>
<sequence>MKRPRLRRRIQRHHLAGLVLGIALFVSNPPDEPPTPADAPASHVCQEATS</sequence>